<dbReference type="SMART" id="SM01290">
    <property type="entry name" value="N-glycanase_N"/>
    <property type="match status" value="1"/>
</dbReference>
<evidence type="ECO:0000256" key="3">
    <source>
        <dbReference type="SAM" id="SignalP"/>
    </source>
</evidence>
<dbReference type="InterPro" id="IPR053251">
    <property type="entry name" value="N-glycanase"/>
</dbReference>
<comment type="caution">
    <text evidence="5">The sequence shown here is derived from an EMBL/GenBank/DDBJ whole genome shotgun (WGS) entry which is preliminary data.</text>
</comment>
<dbReference type="SUPFAM" id="SSF49742">
    <property type="entry name" value="PHM/PNGase F"/>
    <property type="match status" value="1"/>
</dbReference>
<dbReference type="InterPro" id="IPR014784">
    <property type="entry name" value="Cu2_ascorb_mOase-like_C"/>
</dbReference>
<feature type="region of interest" description="Disordered" evidence="2">
    <location>
        <begin position="620"/>
        <end position="649"/>
    </location>
</feature>
<dbReference type="AlphaFoldDB" id="A0A2V0P9W2"/>
<feature type="compositionally biased region" description="Gly residues" evidence="2">
    <location>
        <begin position="715"/>
        <end position="741"/>
    </location>
</feature>
<dbReference type="GO" id="GO:0016715">
    <property type="term" value="F:oxidoreductase activity, acting on paired donors, with incorporation or reduction of molecular oxygen, reduced ascorbate as one donor, and incorporation of one atom of oxygen"/>
    <property type="evidence" value="ECO:0007669"/>
    <property type="project" value="InterPro"/>
</dbReference>
<keyword evidence="1" id="KW-1015">Disulfide bond</keyword>
<sequence length="990" mass="98700">MIALLATAVLLSLTTAGIAARPLLPGDSVPAGAAACVPTLRGGAFCFNASAAPAVAFVMRRDDPFTEYMWRPESVQLLIEHAPAEVHFLFASWEEDGARARAAVRAMASAAAAAARRSRMPPRELAPRLRRLHFAAAPAGELPGWLVETLRAWPAEARRVRARGLPPSLLAGGGTGSGSGSSSGGPASGDGAESASVGRLDGWYWWVPPVPDGARGPLALAPRNGSWALVEAPRGCGRSGGGGGGSGGGGGAGSARSIEASILEGMGGKGGGGNGVKDRTGAGDGSSYSSSYSSGGGSRGRGGGEEGASGTLKALREAEGAADWAAGGGGGARRCSYAAAIQEAESAGAAGVLLYPNARLPLVDYVRPMSHREEGLELTLPAAMLPRPQGLALAAALGAGAEVQVEFWSEEVPAQFLAVDAAGRVQEVGWMQFPSLAHLMWAGQWLTYSAQLQQRLARGAAGAGRGAGAAGPHGPSARPPIGPAPATGAGAPASQARLLSAAAGGGADGSRSSSGSSGSEAAAEDRGALVVPIFDARPLPPSGRRARVRLPSADARAAFDSLWLHFRLDCPGRFDKDCPQWDHIIQLFVCCDDPAGRLPPCPACQTTQWLAPERGRPMARGRGRAAAAGGIGAGEGGSGSNSTSGIGGGGASADAPCGFELGRWATPFRRRGGEWLTEVTALRGLLASGSCAFTLQAPPWAGDWVPSVALRFERGGGGGGGGGEPAGGTSGSDASGGGSQGDGIPAAPPPPLLPLTLPLFAGGALDGSLPARNPPVPFPTPPRLRRALLVAVLSGHGSDGLNCGEFCVTRHAFSVNGRRPHALAFEAAGTAWGCAQLVPAGAMPNLHGTWLYGRGGWCDALPVAPWVVDVTADLLPAPGAAGPDVKAAAAAAAAAVGAAGPTALGAGSAAGKEEAAAGGAGGSKAPGRDAEAGAGVEAGVEAGRVNSIEYAVTMPDGQPPHDGEASPGYVMASVFLVFEVDGSEPFAAQL</sequence>
<dbReference type="EMBL" id="BDRX01000083">
    <property type="protein sequence ID" value="GBF96631.1"/>
    <property type="molecule type" value="Genomic_DNA"/>
</dbReference>
<evidence type="ECO:0000256" key="2">
    <source>
        <dbReference type="SAM" id="MobiDB-lite"/>
    </source>
</evidence>
<evidence type="ECO:0000256" key="1">
    <source>
        <dbReference type="ARBA" id="ARBA00023157"/>
    </source>
</evidence>
<dbReference type="InterPro" id="IPR008977">
    <property type="entry name" value="PHM/PNGase_F_dom_sf"/>
</dbReference>
<feature type="compositionally biased region" description="Low complexity" evidence="2">
    <location>
        <begin position="509"/>
        <end position="521"/>
    </location>
</feature>
<feature type="compositionally biased region" description="Gly residues" evidence="2">
    <location>
        <begin position="629"/>
        <end position="649"/>
    </location>
</feature>
<dbReference type="InterPro" id="IPR015196">
    <property type="entry name" value="PngaseF_N"/>
</dbReference>
<feature type="compositionally biased region" description="Low complexity" evidence="2">
    <location>
        <begin position="484"/>
        <end position="493"/>
    </location>
</feature>
<accession>A0A2V0P9W2</accession>
<evidence type="ECO:0000259" key="4">
    <source>
        <dbReference type="SMART" id="SM01290"/>
    </source>
</evidence>
<feature type="signal peptide" evidence="3">
    <location>
        <begin position="1"/>
        <end position="20"/>
    </location>
</feature>
<feature type="region of interest" description="Disordered" evidence="2">
    <location>
        <begin position="462"/>
        <end position="524"/>
    </location>
</feature>
<feature type="compositionally biased region" description="Gly residues" evidence="2">
    <location>
        <begin position="462"/>
        <end position="471"/>
    </location>
</feature>
<dbReference type="PANTHER" id="PTHR39319:SF1">
    <property type="entry name" value="SI:DKEY-256H2.1"/>
    <property type="match status" value="1"/>
</dbReference>
<name>A0A2V0P9W2_9CHLO</name>
<protein>
    <recommendedName>
        <fullName evidence="4">Peptide-N-glycosidase F N-terminal domain-containing protein</fullName>
    </recommendedName>
</protein>
<keyword evidence="6" id="KW-1185">Reference proteome</keyword>
<feature type="region of interest" description="Disordered" evidence="2">
    <location>
        <begin position="264"/>
        <end position="312"/>
    </location>
</feature>
<feature type="compositionally biased region" description="Gly residues" evidence="2">
    <location>
        <begin position="265"/>
        <end position="275"/>
    </location>
</feature>
<organism evidence="5 6">
    <name type="scientific">Raphidocelis subcapitata</name>
    <dbReference type="NCBI Taxonomy" id="307507"/>
    <lineage>
        <taxon>Eukaryota</taxon>
        <taxon>Viridiplantae</taxon>
        <taxon>Chlorophyta</taxon>
        <taxon>core chlorophytes</taxon>
        <taxon>Chlorophyceae</taxon>
        <taxon>CS clade</taxon>
        <taxon>Sphaeropleales</taxon>
        <taxon>Selenastraceae</taxon>
        <taxon>Raphidocelis</taxon>
    </lineage>
</organism>
<feature type="region of interest" description="Disordered" evidence="2">
    <location>
        <begin position="164"/>
        <end position="194"/>
    </location>
</feature>
<dbReference type="InParanoid" id="A0A2V0P9W2"/>
<dbReference type="OrthoDB" id="506676at2759"/>
<dbReference type="InterPro" id="IPR015197">
    <property type="entry name" value="PngaseF_C"/>
</dbReference>
<dbReference type="PANTHER" id="PTHR39319">
    <property type="entry name" value="SI:DKEY-256H2.1"/>
    <property type="match status" value="1"/>
</dbReference>
<feature type="domain" description="Peptide-N-glycosidase F N-terminal" evidence="4">
    <location>
        <begin position="530"/>
        <end position="712"/>
    </location>
</feature>
<feature type="chain" id="PRO_5015863944" description="Peptide-N-glycosidase F N-terminal domain-containing protein" evidence="3">
    <location>
        <begin position="21"/>
        <end position="990"/>
    </location>
</feature>
<dbReference type="STRING" id="307507.A0A2V0P9W2"/>
<feature type="region of interest" description="Disordered" evidence="2">
    <location>
        <begin position="914"/>
        <end position="935"/>
    </location>
</feature>
<feature type="compositionally biased region" description="Gly residues" evidence="2">
    <location>
        <begin position="294"/>
        <end position="307"/>
    </location>
</feature>
<feature type="region of interest" description="Disordered" evidence="2">
    <location>
        <begin position="712"/>
        <end position="748"/>
    </location>
</feature>
<evidence type="ECO:0000313" key="6">
    <source>
        <dbReference type="Proteomes" id="UP000247498"/>
    </source>
</evidence>
<dbReference type="Pfam" id="PF09112">
    <property type="entry name" value="N-glycanase_N"/>
    <property type="match status" value="1"/>
</dbReference>
<feature type="compositionally biased region" description="Gly residues" evidence="2">
    <location>
        <begin position="171"/>
        <end position="188"/>
    </location>
</feature>
<evidence type="ECO:0000313" key="5">
    <source>
        <dbReference type="EMBL" id="GBF96631.1"/>
    </source>
</evidence>
<dbReference type="Gene3D" id="3.50.30.30">
    <property type="match status" value="1"/>
</dbReference>
<gene>
    <name evidence="5" type="ORF">Rsub_09377</name>
</gene>
<dbReference type="Gene3D" id="2.60.120.230">
    <property type="match status" value="1"/>
</dbReference>
<dbReference type="Pfam" id="PF09113">
    <property type="entry name" value="N-glycanase_C"/>
    <property type="match status" value="1"/>
</dbReference>
<dbReference type="Proteomes" id="UP000247498">
    <property type="component" value="Unassembled WGS sequence"/>
</dbReference>
<proteinExistence type="predicted"/>
<keyword evidence="3" id="KW-0732">Signal</keyword>
<reference evidence="5 6" key="1">
    <citation type="journal article" date="2018" name="Sci. Rep.">
        <title>Raphidocelis subcapitata (=Pseudokirchneriella subcapitata) provides an insight into genome evolution and environmental adaptations in the Sphaeropleales.</title>
        <authorList>
            <person name="Suzuki S."/>
            <person name="Yamaguchi H."/>
            <person name="Nakajima N."/>
            <person name="Kawachi M."/>
        </authorList>
    </citation>
    <scope>NUCLEOTIDE SEQUENCE [LARGE SCALE GENOMIC DNA]</scope>
    <source>
        <strain evidence="5 6">NIES-35</strain>
    </source>
</reference>